<evidence type="ECO:0000313" key="1">
    <source>
        <dbReference type="EMBL" id="ASV74366.1"/>
    </source>
</evidence>
<sequence>MSAEVCDEKNSNSSVADAKSRLRQLRHLWGDALEEIRQSGLLLTVQRNSGPVKRLHPLISALATLNKAIIQLEKIVAAQDAEEELEKAAATLPVDPELVLFQKRVESESVKRARARRLNK</sequence>
<accession>A0A286REH3</accession>
<protein>
    <submittedName>
        <fullName evidence="1">Uncharacterized protein</fullName>
    </submittedName>
</protein>
<name>A0A286REH3_9BACT</name>
<dbReference type="Proteomes" id="UP000215086">
    <property type="component" value="Chromosome"/>
</dbReference>
<dbReference type="EMBL" id="CP018477">
    <property type="protein sequence ID" value="ASV74366.1"/>
    <property type="molecule type" value="Genomic_DNA"/>
</dbReference>
<organism evidence="1 2">
    <name type="scientific">Thermogutta terrifontis</name>
    <dbReference type="NCBI Taxonomy" id="1331910"/>
    <lineage>
        <taxon>Bacteria</taxon>
        <taxon>Pseudomonadati</taxon>
        <taxon>Planctomycetota</taxon>
        <taxon>Planctomycetia</taxon>
        <taxon>Pirellulales</taxon>
        <taxon>Thermoguttaceae</taxon>
        <taxon>Thermogutta</taxon>
    </lineage>
</organism>
<evidence type="ECO:0000313" key="2">
    <source>
        <dbReference type="Proteomes" id="UP000215086"/>
    </source>
</evidence>
<gene>
    <name evidence="1" type="ORF">THTE_1764</name>
</gene>
<dbReference type="AlphaFoldDB" id="A0A286REH3"/>
<reference evidence="1 2" key="1">
    <citation type="journal article" name="Front. Microbiol.">
        <title>Sugar Metabolism of the First Thermophilic Planctomycete Thermogutta terrifontis: Comparative Genomic and Transcriptomic Approaches.</title>
        <authorList>
            <person name="Elcheninov A.G."/>
            <person name="Menzel P."/>
            <person name="Gudbergsdottir S.R."/>
            <person name="Slesarev A.I."/>
            <person name="Kadnikov V.V."/>
            <person name="Krogh A."/>
            <person name="Bonch-Osmolovskaya E.A."/>
            <person name="Peng X."/>
            <person name="Kublanov I.V."/>
        </authorList>
    </citation>
    <scope>NUCLEOTIDE SEQUENCE [LARGE SCALE GENOMIC DNA]</scope>
    <source>
        <strain evidence="1 2">R1</strain>
    </source>
</reference>
<dbReference type="RefSeq" id="WP_095414710.1">
    <property type="nucleotide sequence ID" value="NZ_CP018477.1"/>
</dbReference>
<keyword evidence="2" id="KW-1185">Reference proteome</keyword>
<dbReference type="KEGG" id="ttf:THTE_1764"/>
<proteinExistence type="predicted"/>